<comment type="caution">
    <text evidence="2">The sequence shown here is derived from an EMBL/GenBank/DDBJ whole genome shotgun (WGS) entry which is preliminary data.</text>
</comment>
<organism evidence="2 3">
    <name type="scientific">Bacterioplanoides pacificum</name>
    <dbReference type="NCBI Taxonomy" id="1171596"/>
    <lineage>
        <taxon>Bacteria</taxon>
        <taxon>Pseudomonadati</taxon>
        <taxon>Pseudomonadota</taxon>
        <taxon>Gammaproteobacteria</taxon>
        <taxon>Oceanospirillales</taxon>
        <taxon>Oceanospirillaceae</taxon>
        <taxon>Bacterioplanoides</taxon>
    </lineage>
</organism>
<evidence type="ECO:0000313" key="2">
    <source>
        <dbReference type="EMBL" id="MFC3680312.1"/>
    </source>
</evidence>
<feature type="transmembrane region" description="Helical" evidence="1">
    <location>
        <begin position="9"/>
        <end position="33"/>
    </location>
</feature>
<evidence type="ECO:0000256" key="1">
    <source>
        <dbReference type="SAM" id="Phobius"/>
    </source>
</evidence>
<keyword evidence="1" id="KW-0472">Membrane</keyword>
<sequence length="136" mass="15203">MRLKYSKFLFFIEILILMWPALWGLMLAGGFILSGALAGFSYTTVLQTLIALFIATALLCGSWLSLRFLSADLHHSSRFCWIVCTLAAVLSLLSLLHQLLPAMETYNFHTLILAYGSPFVVPLIHLYCESLRSASD</sequence>
<dbReference type="EMBL" id="JBHRYB010000006">
    <property type="protein sequence ID" value="MFC3680312.1"/>
    <property type="molecule type" value="Genomic_DNA"/>
</dbReference>
<gene>
    <name evidence="2" type="ORF">ACFOMG_09415</name>
</gene>
<proteinExistence type="predicted"/>
<evidence type="ECO:0000313" key="3">
    <source>
        <dbReference type="Proteomes" id="UP001595722"/>
    </source>
</evidence>
<keyword evidence="3" id="KW-1185">Reference proteome</keyword>
<name>A0ABV7VT07_9GAMM</name>
<dbReference type="Proteomes" id="UP001595722">
    <property type="component" value="Unassembled WGS sequence"/>
</dbReference>
<accession>A0ABV7VT07</accession>
<feature type="transmembrane region" description="Helical" evidence="1">
    <location>
        <begin position="45"/>
        <end position="66"/>
    </location>
</feature>
<keyword evidence="1" id="KW-1133">Transmembrane helix</keyword>
<protein>
    <recommendedName>
        <fullName evidence="4">Transmembrane protein</fullName>
    </recommendedName>
</protein>
<feature type="transmembrane region" description="Helical" evidence="1">
    <location>
        <begin position="106"/>
        <end position="128"/>
    </location>
</feature>
<reference evidence="3" key="1">
    <citation type="journal article" date="2019" name="Int. J. Syst. Evol. Microbiol.">
        <title>The Global Catalogue of Microorganisms (GCM) 10K type strain sequencing project: providing services to taxonomists for standard genome sequencing and annotation.</title>
        <authorList>
            <consortium name="The Broad Institute Genomics Platform"/>
            <consortium name="The Broad Institute Genome Sequencing Center for Infectious Disease"/>
            <person name="Wu L."/>
            <person name="Ma J."/>
        </authorList>
    </citation>
    <scope>NUCLEOTIDE SEQUENCE [LARGE SCALE GENOMIC DNA]</scope>
    <source>
        <strain evidence="3">KCTC 42424</strain>
    </source>
</reference>
<feature type="transmembrane region" description="Helical" evidence="1">
    <location>
        <begin position="78"/>
        <end position="100"/>
    </location>
</feature>
<keyword evidence="1" id="KW-0812">Transmembrane</keyword>
<evidence type="ECO:0008006" key="4">
    <source>
        <dbReference type="Google" id="ProtNLM"/>
    </source>
</evidence>
<dbReference type="RefSeq" id="WP_376866237.1">
    <property type="nucleotide sequence ID" value="NZ_JBHRYB010000006.1"/>
</dbReference>